<dbReference type="CDD" id="cd06259">
    <property type="entry name" value="YdcF-like"/>
    <property type="match status" value="1"/>
</dbReference>
<keyword evidence="1" id="KW-0472">Membrane</keyword>
<evidence type="ECO:0000259" key="2">
    <source>
        <dbReference type="Pfam" id="PF02698"/>
    </source>
</evidence>
<accession>A0A7X7R7T8</accession>
<evidence type="ECO:0000313" key="3">
    <source>
        <dbReference type="EMBL" id="NLF53891.1"/>
    </source>
</evidence>
<dbReference type="GO" id="GO:0005886">
    <property type="term" value="C:plasma membrane"/>
    <property type="evidence" value="ECO:0007669"/>
    <property type="project" value="TreeGrafter"/>
</dbReference>
<dbReference type="PANTHER" id="PTHR30336:SF4">
    <property type="entry name" value="ENVELOPE BIOGENESIS FACTOR ELYC"/>
    <property type="match status" value="1"/>
</dbReference>
<feature type="domain" description="DUF218" evidence="2">
    <location>
        <begin position="86"/>
        <end position="249"/>
    </location>
</feature>
<dbReference type="OrthoDB" id="9809813at2"/>
<feature type="transmembrane region" description="Helical" evidence="1">
    <location>
        <begin position="15"/>
        <end position="37"/>
    </location>
</feature>
<dbReference type="Proteomes" id="UP000536534">
    <property type="component" value="Unassembled WGS sequence"/>
</dbReference>
<dbReference type="GO" id="GO:0000270">
    <property type="term" value="P:peptidoglycan metabolic process"/>
    <property type="evidence" value="ECO:0007669"/>
    <property type="project" value="TreeGrafter"/>
</dbReference>
<evidence type="ECO:0000256" key="1">
    <source>
        <dbReference type="SAM" id="Phobius"/>
    </source>
</evidence>
<dbReference type="RefSeq" id="WP_068809492.1">
    <property type="nucleotide sequence ID" value="NZ_MBFM01000005.1"/>
</dbReference>
<proteinExistence type="predicted"/>
<comment type="caution">
    <text evidence="3">The sequence shown here is derived from an EMBL/GenBank/DDBJ whole genome shotgun (WGS) entry which is preliminary data.</text>
</comment>
<dbReference type="EMBL" id="JAAYYV010000151">
    <property type="protein sequence ID" value="NLF53891.1"/>
    <property type="molecule type" value="Genomic_DNA"/>
</dbReference>
<protein>
    <submittedName>
        <fullName evidence="3">YdcF family protein</fullName>
    </submittedName>
</protein>
<dbReference type="AlphaFoldDB" id="A0A7X7R7T8"/>
<dbReference type="InterPro" id="IPR003848">
    <property type="entry name" value="DUF218"/>
</dbReference>
<keyword evidence="1" id="KW-0812">Transmembrane</keyword>
<dbReference type="InterPro" id="IPR014729">
    <property type="entry name" value="Rossmann-like_a/b/a_fold"/>
</dbReference>
<keyword evidence="1" id="KW-1133">Transmembrane helix</keyword>
<reference evidence="3 4" key="1">
    <citation type="journal article" date="2020" name="Biotechnol. Biofuels">
        <title>New insights from the biogas microbiome by comprehensive genome-resolved metagenomics of nearly 1600 species originating from multiple anaerobic digesters.</title>
        <authorList>
            <person name="Campanaro S."/>
            <person name="Treu L."/>
            <person name="Rodriguez-R L.M."/>
            <person name="Kovalovszki A."/>
            <person name="Ziels R.M."/>
            <person name="Maus I."/>
            <person name="Zhu X."/>
            <person name="Kougias P.G."/>
            <person name="Basile A."/>
            <person name="Luo G."/>
            <person name="Schluter A."/>
            <person name="Konstantinidis K.T."/>
            <person name="Angelidaki I."/>
        </authorList>
    </citation>
    <scope>NUCLEOTIDE SEQUENCE [LARGE SCALE GENOMIC DNA]</scope>
    <source>
        <strain evidence="3">AS06rmzACSIP_256</strain>
    </source>
</reference>
<dbReference type="Pfam" id="PF02698">
    <property type="entry name" value="DUF218"/>
    <property type="match status" value="1"/>
</dbReference>
<dbReference type="InterPro" id="IPR051599">
    <property type="entry name" value="Cell_Envelope_Assoc"/>
</dbReference>
<sequence>MTFDLSLLLFWLKKMVAVLVLPPLLPLLPIALGLLLLGRRRRLGIALAWGGVVLNLLLVHPISVGWLLNGLEAERALDARSMRAAEAIVILGAGKRTYAPEFGGETVNRLALERLRYGARLARESGLPVLVTGGAPTGEIAEASLMEEALRRDFGIAVRWRETASRDTRQNAQFSAVRLKAAGVNRILLVTHAAHMRRAQTEFEAQGLTVIPAPTAWLGSREDGDRVISLVPSQHTAYAGWYALHEWLGLLAYRLSR</sequence>
<evidence type="ECO:0000313" key="4">
    <source>
        <dbReference type="Proteomes" id="UP000536534"/>
    </source>
</evidence>
<organism evidence="3 4">
    <name type="scientific">Thauera phenolivorans</name>
    <dbReference type="NCBI Taxonomy" id="1792543"/>
    <lineage>
        <taxon>Bacteria</taxon>
        <taxon>Pseudomonadati</taxon>
        <taxon>Pseudomonadota</taxon>
        <taxon>Betaproteobacteria</taxon>
        <taxon>Rhodocyclales</taxon>
        <taxon>Zoogloeaceae</taxon>
        <taxon>Thauera</taxon>
    </lineage>
</organism>
<dbReference type="GO" id="GO:0043164">
    <property type="term" value="P:Gram-negative-bacterium-type cell wall biogenesis"/>
    <property type="evidence" value="ECO:0007669"/>
    <property type="project" value="TreeGrafter"/>
</dbReference>
<name>A0A7X7R7T8_9RHOO</name>
<dbReference type="PANTHER" id="PTHR30336">
    <property type="entry name" value="INNER MEMBRANE PROTEIN, PROBABLE PERMEASE"/>
    <property type="match status" value="1"/>
</dbReference>
<feature type="transmembrane region" description="Helical" evidence="1">
    <location>
        <begin position="44"/>
        <end position="68"/>
    </location>
</feature>
<gene>
    <name evidence="3" type="ORF">GX576_05745</name>
</gene>
<dbReference type="Gene3D" id="3.40.50.620">
    <property type="entry name" value="HUPs"/>
    <property type="match status" value="1"/>
</dbReference>